<proteinExistence type="predicted"/>
<feature type="compositionally biased region" description="Polar residues" evidence="1">
    <location>
        <begin position="129"/>
        <end position="139"/>
    </location>
</feature>
<protein>
    <recommendedName>
        <fullName evidence="4">DDE-1 domain-containing protein</fullName>
    </recommendedName>
</protein>
<sequence>MLSPHTTHRLQPLDVSFMAPLSTFYEQETRKWLINHPGRCVIIYQVGKLFKAAFSRAATVKTAVKGFEKTGIYLFNRNVFPEYLFAPSETTEKPLDNASKLKRASCNEDVEHQPSTSRYKTMPTVEPQPRSSNLTFLQQ</sequence>
<evidence type="ECO:0000313" key="2">
    <source>
        <dbReference type="EMBL" id="GBM96404.1"/>
    </source>
</evidence>
<feature type="region of interest" description="Disordered" evidence="1">
    <location>
        <begin position="96"/>
        <end position="139"/>
    </location>
</feature>
<organism evidence="2 3">
    <name type="scientific">Araneus ventricosus</name>
    <name type="common">Orbweaver spider</name>
    <name type="synonym">Epeira ventricosa</name>
    <dbReference type="NCBI Taxonomy" id="182803"/>
    <lineage>
        <taxon>Eukaryota</taxon>
        <taxon>Metazoa</taxon>
        <taxon>Ecdysozoa</taxon>
        <taxon>Arthropoda</taxon>
        <taxon>Chelicerata</taxon>
        <taxon>Arachnida</taxon>
        <taxon>Araneae</taxon>
        <taxon>Araneomorphae</taxon>
        <taxon>Entelegynae</taxon>
        <taxon>Araneoidea</taxon>
        <taxon>Araneidae</taxon>
        <taxon>Araneus</taxon>
    </lineage>
</organism>
<dbReference type="AlphaFoldDB" id="A0A4Y2K265"/>
<comment type="caution">
    <text evidence="2">The sequence shown here is derived from an EMBL/GenBank/DDBJ whole genome shotgun (WGS) entry which is preliminary data.</text>
</comment>
<dbReference type="OrthoDB" id="6115549at2759"/>
<evidence type="ECO:0000256" key="1">
    <source>
        <dbReference type="SAM" id="MobiDB-lite"/>
    </source>
</evidence>
<evidence type="ECO:0008006" key="4">
    <source>
        <dbReference type="Google" id="ProtNLM"/>
    </source>
</evidence>
<dbReference type="Proteomes" id="UP000499080">
    <property type="component" value="Unassembled WGS sequence"/>
</dbReference>
<evidence type="ECO:0000313" key="3">
    <source>
        <dbReference type="Proteomes" id="UP000499080"/>
    </source>
</evidence>
<reference evidence="2 3" key="1">
    <citation type="journal article" date="2019" name="Sci. Rep.">
        <title>Orb-weaving spider Araneus ventricosus genome elucidates the spidroin gene catalogue.</title>
        <authorList>
            <person name="Kono N."/>
            <person name="Nakamura H."/>
            <person name="Ohtoshi R."/>
            <person name="Moran D.A.P."/>
            <person name="Shinohara A."/>
            <person name="Yoshida Y."/>
            <person name="Fujiwara M."/>
            <person name="Mori M."/>
            <person name="Tomita M."/>
            <person name="Arakawa K."/>
        </authorList>
    </citation>
    <scope>NUCLEOTIDE SEQUENCE [LARGE SCALE GENOMIC DNA]</scope>
</reference>
<gene>
    <name evidence="2" type="ORF">AVEN_85257_1</name>
</gene>
<keyword evidence="3" id="KW-1185">Reference proteome</keyword>
<dbReference type="EMBL" id="BGPR01112872">
    <property type="protein sequence ID" value="GBM96404.1"/>
    <property type="molecule type" value="Genomic_DNA"/>
</dbReference>
<name>A0A4Y2K265_ARAVE</name>
<accession>A0A4Y2K265</accession>